<accession>A0A9X0MJL0</accession>
<dbReference type="EMBL" id="LOMO01000001">
    <property type="protein sequence ID" value="KXY50999.1"/>
    <property type="molecule type" value="Genomic_DNA"/>
</dbReference>
<dbReference type="Proteomes" id="UP000075476">
    <property type="component" value="Unassembled WGS sequence"/>
</dbReference>
<evidence type="ECO:0000313" key="1">
    <source>
        <dbReference type="EMBL" id="KXY50999.1"/>
    </source>
</evidence>
<evidence type="ECO:0000313" key="2">
    <source>
        <dbReference type="Proteomes" id="UP000075476"/>
    </source>
</evidence>
<proteinExistence type="predicted"/>
<protein>
    <submittedName>
        <fullName evidence="1">Uncharacterized protein</fullName>
    </submittedName>
</protein>
<name>A0A9X0MJL0_BACCE</name>
<dbReference type="RefSeq" id="WP_061662339.1">
    <property type="nucleotide sequence ID" value="NZ_LOMO01000001.1"/>
</dbReference>
<organism evidence="1 2">
    <name type="scientific">Bacillus cereus</name>
    <dbReference type="NCBI Taxonomy" id="1396"/>
    <lineage>
        <taxon>Bacteria</taxon>
        <taxon>Bacillati</taxon>
        <taxon>Bacillota</taxon>
        <taxon>Bacilli</taxon>
        <taxon>Bacillales</taxon>
        <taxon>Bacillaceae</taxon>
        <taxon>Bacillus</taxon>
        <taxon>Bacillus cereus group</taxon>
    </lineage>
</organism>
<sequence length="83" mass="10064">MKQVKHNDFYFGKVKWNEMFEDELDLVNALKLIEIDKFKKNCNGYEFIEGFQKTLMRKGELSKPQMTQLKRLAKQVYKYHNNL</sequence>
<dbReference type="AlphaFoldDB" id="A0A9X0MJL0"/>
<comment type="caution">
    <text evidence="1">The sequence shown here is derived from an EMBL/GenBank/DDBJ whole genome shotgun (WGS) entry which is preliminary data.</text>
</comment>
<reference evidence="1 2" key="1">
    <citation type="submission" date="2015-12" db="EMBL/GenBank/DDBJ databases">
        <title>Bacillus cereus Group isolate.</title>
        <authorList>
            <person name="Kovac J."/>
        </authorList>
    </citation>
    <scope>NUCLEOTIDE SEQUENCE [LARGE SCALE GENOMIC DNA]</scope>
    <source>
        <strain evidence="1 2">FSL K6-0073</strain>
    </source>
</reference>
<gene>
    <name evidence="1" type="ORF">AT268_31135</name>
</gene>